<evidence type="ECO:0000313" key="2">
    <source>
        <dbReference type="Proteomes" id="UP000318081"/>
    </source>
</evidence>
<dbReference type="Proteomes" id="UP000318081">
    <property type="component" value="Chromosome"/>
</dbReference>
<proteinExistence type="predicted"/>
<gene>
    <name evidence="1" type="ORF">TBK1r_05790</name>
</gene>
<organism evidence="1 2">
    <name type="scientific">Stieleria magnilauensis</name>
    <dbReference type="NCBI Taxonomy" id="2527963"/>
    <lineage>
        <taxon>Bacteria</taxon>
        <taxon>Pseudomonadati</taxon>
        <taxon>Planctomycetota</taxon>
        <taxon>Planctomycetia</taxon>
        <taxon>Pirellulales</taxon>
        <taxon>Pirellulaceae</taxon>
        <taxon>Stieleria</taxon>
    </lineage>
</organism>
<dbReference type="EMBL" id="CP036432">
    <property type="protein sequence ID" value="QDV81660.1"/>
    <property type="molecule type" value="Genomic_DNA"/>
</dbReference>
<sequence length="47" mass="5789">MLRPFRLSIYWYLRRQHFPARQCFVIARDHSPSVILTDELYHLLETV</sequence>
<reference evidence="1 2" key="1">
    <citation type="submission" date="2019-02" db="EMBL/GenBank/DDBJ databases">
        <title>Deep-cultivation of Planctomycetes and their phenomic and genomic characterization uncovers novel biology.</title>
        <authorList>
            <person name="Wiegand S."/>
            <person name="Jogler M."/>
            <person name="Boedeker C."/>
            <person name="Pinto D."/>
            <person name="Vollmers J."/>
            <person name="Rivas-Marin E."/>
            <person name="Kohn T."/>
            <person name="Peeters S.H."/>
            <person name="Heuer A."/>
            <person name="Rast P."/>
            <person name="Oberbeckmann S."/>
            <person name="Bunk B."/>
            <person name="Jeske O."/>
            <person name="Meyerdierks A."/>
            <person name="Storesund J.E."/>
            <person name="Kallscheuer N."/>
            <person name="Luecker S."/>
            <person name="Lage O.M."/>
            <person name="Pohl T."/>
            <person name="Merkel B.J."/>
            <person name="Hornburger P."/>
            <person name="Mueller R.-W."/>
            <person name="Bruemmer F."/>
            <person name="Labrenz M."/>
            <person name="Spormann A.M."/>
            <person name="Op den Camp H."/>
            <person name="Overmann J."/>
            <person name="Amann R."/>
            <person name="Jetten M.S.M."/>
            <person name="Mascher T."/>
            <person name="Medema M.H."/>
            <person name="Devos D.P."/>
            <person name="Kaster A.-K."/>
            <person name="Ovreas L."/>
            <person name="Rohde M."/>
            <person name="Galperin M.Y."/>
            <person name="Jogler C."/>
        </authorList>
    </citation>
    <scope>NUCLEOTIDE SEQUENCE [LARGE SCALE GENOMIC DNA]</scope>
    <source>
        <strain evidence="1 2">TBK1r</strain>
    </source>
</reference>
<accession>A0ABX5XI44</accession>
<name>A0ABX5XI44_9BACT</name>
<protein>
    <submittedName>
        <fullName evidence="1">Uncharacterized protein</fullName>
    </submittedName>
</protein>
<keyword evidence="2" id="KW-1185">Reference proteome</keyword>
<evidence type="ECO:0000313" key="1">
    <source>
        <dbReference type="EMBL" id="QDV81660.1"/>
    </source>
</evidence>